<protein>
    <recommendedName>
        <fullName evidence="3">DNA-binding protein</fullName>
    </recommendedName>
</protein>
<dbReference type="EMBL" id="JBEXAC010000002">
    <property type="protein sequence ID" value="MET7000063.1"/>
    <property type="molecule type" value="Genomic_DNA"/>
</dbReference>
<name>A0ABV2TAK5_9BACT</name>
<evidence type="ECO:0008006" key="3">
    <source>
        <dbReference type="Google" id="ProtNLM"/>
    </source>
</evidence>
<dbReference type="SUPFAM" id="SSF47789">
    <property type="entry name" value="C-terminal domain of RNA polymerase alpha subunit"/>
    <property type="match status" value="1"/>
</dbReference>
<evidence type="ECO:0000313" key="1">
    <source>
        <dbReference type="EMBL" id="MET7000063.1"/>
    </source>
</evidence>
<comment type="caution">
    <text evidence="1">The sequence shown here is derived from an EMBL/GenBank/DDBJ whole genome shotgun (WGS) entry which is preliminary data.</text>
</comment>
<dbReference type="Proteomes" id="UP001549749">
    <property type="component" value="Unassembled WGS sequence"/>
</dbReference>
<reference evidence="1 2" key="1">
    <citation type="submission" date="2024-06" db="EMBL/GenBank/DDBJ databases">
        <title>Chitinophaga defluvii sp. nov., isolated from municipal sewage.</title>
        <authorList>
            <person name="Zhang L."/>
        </authorList>
    </citation>
    <scope>NUCLEOTIDE SEQUENCE [LARGE SCALE GENOMIC DNA]</scope>
    <source>
        <strain evidence="1 2">H8</strain>
    </source>
</reference>
<evidence type="ECO:0000313" key="2">
    <source>
        <dbReference type="Proteomes" id="UP001549749"/>
    </source>
</evidence>
<sequence length="71" mass="7496">MKKIPAGNDLPPKLSQPAIRALHLAGYTTLASLSKVSESEVARLHGVGPTAIVLIKAAFQEKGLSFTKAKK</sequence>
<organism evidence="1 2">
    <name type="scientific">Chitinophaga defluvii</name>
    <dbReference type="NCBI Taxonomy" id="3163343"/>
    <lineage>
        <taxon>Bacteria</taxon>
        <taxon>Pseudomonadati</taxon>
        <taxon>Bacteroidota</taxon>
        <taxon>Chitinophagia</taxon>
        <taxon>Chitinophagales</taxon>
        <taxon>Chitinophagaceae</taxon>
        <taxon>Chitinophaga</taxon>
    </lineage>
</organism>
<gene>
    <name evidence="1" type="ORF">ABR189_21920</name>
</gene>
<proteinExistence type="predicted"/>
<dbReference type="Gene3D" id="1.10.150.20">
    <property type="entry name" value="5' to 3' exonuclease, C-terminal subdomain"/>
    <property type="match status" value="1"/>
</dbReference>
<dbReference type="RefSeq" id="WP_354662624.1">
    <property type="nucleotide sequence ID" value="NZ_JBEXAC010000002.1"/>
</dbReference>
<accession>A0ABV2TAK5</accession>
<keyword evidence="2" id="KW-1185">Reference proteome</keyword>